<sequence>MERLRKKLSGTKNVGWVERSGTHRTTFFRFPLVGNICQTVSLALRSNK</sequence>
<name>A0A975BHP9_9BACT</name>
<protein>
    <submittedName>
        <fullName evidence="1">Uncharacterized protein</fullName>
    </submittedName>
</protein>
<reference evidence="1" key="1">
    <citation type="journal article" date="2021" name="Microb. Physiol.">
        <title>Proteogenomic Insights into the Physiology of Marine, Sulfate-Reducing, Filamentous Desulfonema limicola and Desulfonema magnum.</title>
        <authorList>
            <person name="Schnaars V."/>
            <person name="Wohlbrand L."/>
            <person name="Scheve S."/>
            <person name="Hinrichs C."/>
            <person name="Reinhardt R."/>
            <person name="Rabus R."/>
        </authorList>
    </citation>
    <scope>NUCLEOTIDE SEQUENCE</scope>
    <source>
        <strain evidence="1">4be13</strain>
    </source>
</reference>
<organism evidence="1 2">
    <name type="scientific">Desulfonema magnum</name>
    <dbReference type="NCBI Taxonomy" id="45655"/>
    <lineage>
        <taxon>Bacteria</taxon>
        <taxon>Pseudomonadati</taxon>
        <taxon>Thermodesulfobacteriota</taxon>
        <taxon>Desulfobacteria</taxon>
        <taxon>Desulfobacterales</taxon>
        <taxon>Desulfococcaceae</taxon>
        <taxon>Desulfonema</taxon>
    </lineage>
</organism>
<evidence type="ECO:0000313" key="1">
    <source>
        <dbReference type="EMBL" id="QTA85493.1"/>
    </source>
</evidence>
<accession>A0A975BHP9</accession>
<evidence type="ECO:0000313" key="2">
    <source>
        <dbReference type="Proteomes" id="UP000663722"/>
    </source>
</evidence>
<keyword evidence="2" id="KW-1185">Reference proteome</keyword>
<proteinExistence type="predicted"/>
<dbReference type="KEGG" id="dmm:dnm_015040"/>
<dbReference type="EMBL" id="CP061800">
    <property type="protein sequence ID" value="QTA85493.1"/>
    <property type="molecule type" value="Genomic_DNA"/>
</dbReference>
<dbReference type="AlphaFoldDB" id="A0A975BHP9"/>
<dbReference type="Proteomes" id="UP000663722">
    <property type="component" value="Chromosome"/>
</dbReference>
<gene>
    <name evidence="1" type="ORF">dnm_015040</name>
</gene>